<feature type="region of interest" description="Disordered" evidence="2">
    <location>
        <begin position="426"/>
        <end position="448"/>
    </location>
</feature>
<dbReference type="InterPro" id="IPR038440">
    <property type="entry name" value="FimV_C_sf"/>
</dbReference>
<feature type="domain" description="FimV N-terminal" evidence="4">
    <location>
        <begin position="24"/>
        <end position="130"/>
    </location>
</feature>
<dbReference type="EMBL" id="VTPY01000001">
    <property type="protein sequence ID" value="KAA0014367.1"/>
    <property type="molecule type" value="Genomic_DNA"/>
</dbReference>
<protein>
    <submittedName>
        <fullName evidence="5">Tetratricopeptide repeat protein</fullName>
    </submittedName>
</protein>
<dbReference type="NCBIfam" id="TIGR03505">
    <property type="entry name" value="FimV_core"/>
    <property type="match status" value="1"/>
</dbReference>
<evidence type="ECO:0000256" key="3">
    <source>
        <dbReference type="SAM" id="SignalP"/>
    </source>
</evidence>
<dbReference type="InterPro" id="IPR020012">
    <property type="entry name" value="LysM_FimV"/>
</dbReference>
<feature type="compositionally biased region" description="Low complexity" evidence="2">
    <location>
        <begin position="307"/>
        <end position="320"/>
    </location>
</feature>
<dbReference type="Pfam" id="PF25800">
    <property type="entry name" value="FimV_N"/>
    <property type="match status" value="1"/>
</dbReference>
<sequence length="888" mass="94726">MRRKLTIAMLLSLSTAGSPLALALGVGEANVRSTLNAPLRAVVPLTDTAGLDPERLKVSVADAREFESAGLARTSLAASVRADVDVRQGQWVVTLASERAVREPWMDLLLRFDWPDGRQYRELTLLVDPPGYEQLPVLVNGTTASRRAASERDAAEGASTPGTVAAARQPVSSGHGDPAWVGSGDTLWSVAGRLRPDSAIDMDQMMVALVEANPEIFPSGNINAMKAGHTLVVPSRDAIASRSPAEAERIVQAMNQVWASRGSGAPARVPLGTSASASGEPESVPAVQAIAPERTPSAAASYETSPATSEVSADASASSAEPPRLTLLSDAELAAEAALDMASGEGVSSGDNPRIDAHVLAALGAGNLAWERGNTERDRLAQPWRENRAAFAEIKAERDAMERELSALRGEVDAMRDQLAALLANSEDTEEGAGLGRTLPQESHSETSPWWGALYPGRLDPSLILGGAGLVALLALWLWGRRRRQQEASSSQGFSSMSNVIHGMPSPADAMPPSTAGTSVLPMTAGMTVGSAEPGETPHRRVTTPQAEAISEADIFMAYGRYDQARELLEASLEHEPERHDLRLKLLNVQVEQGHWEAAEGEVQKLAEAGDSALLAEAGRLMARHQAARAGTEGAKGEGETRAVPTDTIEPKDERLPVQEGGMPADMARGLEAEDGSASEAMPSQAESASEMPGEEADVVRQEINESNDANGEGKAEPSDEATHRVTRSLAAEAGMGLAPPEQSGAVEWDVIDYQPPSLDPEPPQRVETPMQPRVEFTLVESGSGRMAETGASDVTGTGGFTPEGGQERDSVAPEPDWEVEEVAFPPLDQDNDGFPDQDERQRELEWARRLLEDGEPERARPMLRRLADEGDQRLRDQAQDLITHYRL</sequence>
<gene>
    <name evidence="5" type="ORF">F0A17_01555</name>
</gene>
<keyword evidence="6" id="KW-1185">Reference proteome</keyword>
<proteinExistence type="predicted"/>
<dbReference type="InterPro" id="IPR011990">
    <property type="entry name" value="TPR-like_helical_dom_sf"/>
</dbReference>
<evidence type="ECO:0000313" key="6">
    <source>
        <dbReference type="Proteomes" id="UP000486760"/>
    </source>
</evidence>
<organism evidence="5 6">
    <name type="scientific">Billgrantia pellis</name>
    <dbReference type="NCBI Taxonomy" id="2606936"/>
    <lineage>
        <taxon>Bacteria</taxon>
        <taxon>Pseudomonadati</taxon>
        <taxon>Pseudomonadota</taxon>
        <taxon>Gammaproteobacteria</taxon>
        <taxon>Oceanospirillales</taxon>
        <taxon>Halomonadaceae</taxon>
        <taxon>Billgrantia</taxon>
    </lineage>
</organism>
<evidence type="ECO:0000259" key="4">
    <source>
        <dbReference type="Pfam" id="PF25800"/>
    </source>
</evidence>
<comment type="caution">
    <text evidence="5">The sequence shown here is derived from an EMBL/GenBank/DDBJ whole genome shotgun (WGS) entry which is preliminary data.</text>
</comment>
<dbReference type="AlphaFoldDB" id="A0A7V7G2Y1"/>
<feature type="signal peptide" evidence="3">
    <location>
        <begin position="1"/>
        <end position="23"/>
    </location>
</feature>
<accession>A0A7V7G2Y1</accession>
<name>A0A7V7G2Y1_9GAMM</name>
<dbReference type="Gene3D" id="1.20.58.2200">
    <property type="match status" value="1"/>
</dbReference>
<dbReference type="InterPro" id="IPR057840">
    <property type="entry name" value="FimV_N"/>
</dbReference>
<feature type="region of interest" description="Disordered" evidence="2">
    <location>
        <begin position="488"/>
        <end position="512"/>
    </location>
</feature>
<reference evidence="5 6" key="1">
    <citation type="submission" date="2019-08" db="EMBL/GenBank/DDBJ databases">
        <title>Bioinformatics analysis of the strain L3 and L5.</title>
        <authorList>
            <person name="Li X."/>
        </authorList>
    </citation>
    <scope>NUCLEOTIDE SEQUENCE [LARGE SCALE GENOMIC DNA]</scope>
    <source>
        <strain evidence="5 6">L5</strain>
    </source>
</reference>
<feature type="region of interest" description="Disordered" evidence="2">
    <location>
        <begin position="295"/>
        <end position="324"/>
    </location>
</feature>
<evidence type="ECO:0000256" key="1">
    <source>
        <dbReference type="SAM" id="Coils"/>
    </source>
</evidence>
<keyword evidence="3" id="KW-0732">Signal</keyword>
<feature type="region of interest" description="Disordered" evidence="2">
    <location>
        <begin position="628"/>
        <end position="817"/>
    </location>
</feature>
<dbReference type="Gene3D" id="1.25.40.10">
    <property type="entry name" value="Tetratricopeptide repeat domain"/>
    <property type="match status" value="1"/>
</dbReference>
<feature type="chain" id="PRO_5031288316" evidence="3">
    <location>
        <begin position="24"/>
        <end position="888"/>
    </location>
</feature>
<keyword evidence="1" id="KW-0175">Coiled coil</keyword>
<dbReference type="Proteomes" id="UP000486760">
    <property type="component" value="Unassembled WGS sequence"/>
</dbReference>
<evidence type="ECO:0000313" key="5">
    <source>
        <dbReference type="EMBL" id="KAA0014367.1"/>
    </source>
</evidence>
<dbReference type="RefSeq" id="WP_149326579.1">
    <property type="nucleotide sequence ID" value="NZ_VTPY01000001.1"/>
</dbReference>
<feature type="coiled-coil region" evidence="1">
    <location>
        <begin position="391"/>
        <end position="425"/>
    </location>
</feature>
<feature type="region of interest" description="Disordered" evidence="2">
    <location>
        <begin position="144"/>
        <end position="179"/>
    </location>
</feature>
<feature type="compositionally biased region" description="Basic and acidic residues" evidence="2">
    <location>
        <begin position="712"/>
        <end position="724"/>
    </location>
</feature>
<dbReference type="Pfam" id="PF14559">
    <property type="entry name" value="TPR_19"/>
    <property type="match status" value="1"/>
</dbReference>
<evidence type="ECO:0000256" key="2">
    <source>
        <dbReference type="SAM" id="MobiDB-lite"/>
    </source>
</evidence>